<dbReference type="OrthoDB" id="5523653at2"/>
<dbReference type="InterPro" id="IPR050583">
    <property type="entry name" value="Mycobacterial_A85_antigen"/>
</dbReference>
<sequence>MLARPFALAAAFAIFLHPLSAHAQSAPAAKEEWVTVHSDAIAGNLEGNDANRDVLVVLPASYETHPEARYPVVYFLHGYLGTPKGYDEYLDFSGAVAGAEAEGNELIMVVPDGNSKHGGAMYSNSPTTGNFEDFVTHELVSYVDENYRTIAEPQSRGLAGHSMGGYGTLRLGMKYPGIFSSLYAMSACCLSQRPLTLADAKEAEANDGTDDENMDFLQRSTLAVLASWSPDPAREPNYIDTGIEGDALDPLVIGRMAANAPLVMMAQYVPALKSYEAIALDVGDEDNLYNDNNAVHGELSRFNIAHDWEVYSGDHGNRIAERLRSKVLPFFGEHLDRSPAAKSR</sequence>
<dbReference type="Proteomes" id="UP000438476">
    <property type="component" value="Unassembled WGS sequence"/>
</dbReference>
<dbReference type="PANTHER" id="PTHR48098">
    <property type="entry name" value="ENTEROCHELIN ESTERASE-RELATED"/>
    <property type="match status" value="1"/>
</dbReference>
<dbReference type="AlphaFoldDB" id="A0A6I4T6N8"/>
<proteinExistence type="predicted"/>
<gene>
    <name evidence="2" type="ORF">GRI91_12590</name>
</gene>
<dbReference type="InterPro" id="IPR000801">
    <property type="entry name" value="Esterase-like"/>
</dbReference>
<name>A0A6I4T6N8_9SPHN</name>
<organism evidence="2 3">
    <name type="scientific">Altericroceibacterium endophyticum</name>
    <dbReference type="NCBI Taxonomy" id="1808508"/>
    <lineage>
        <taxon>Bacteria</taxon>
        <taxon>Pseudomonadati</taxon>
        <taxon>Pseudomonadota</taxon>
        <taxon>Alphaproteobacteria</taxon>
        <taxon>Sphingomonadales</taxon>
        <taxon>Erythrobacteraceae</taxon>
        <taxon>Altericroceibacterium</taxon>
    </lineage>
</organism>
<evidence type="ECO:0000313" key="3">
    <source>
        <dbReference type="Proteomes" id="UP000438476"/>
    </source>
</evidence>
<keyword evidence="3" id="KW-1185">Reference proteome</keyword>
<evidence type="ECO:0000256" key="1">
    <source>
        <dbReference type="SAM" id="SignalP"/>
    </source>
</evidence>
<reference evidence="2 3" key="1">
    <citation type="submission" date="2019-12" db="EMBL/GenBank/DDBJ databases">
        <title>Genomic-based taxomic classification of the family Erythrobacteraceae.</title>
        <authorList>
            <person name="Xu L."/>
        </authorList>
    </citation>
    <scope>NUCLEOTIDE SEQUENCE [LARGE SCALE GENOMIC DNA]</scope>
    <source>
        <strain evidence="2 3">LMG 29518</strain>
    </source>
</reference>
<protein>
    <submittedName>
        <fullName evidence="2">Esterase</fullName>
    </submittedName>
</protein>
<dbReference type="EMBL" id="WTYT01000005">
    <property type="protein sequence ID" value="MXO66596.1"/>
    <property type="molecule type" value="Genomic_DNA"/>
</dbReference>
<dbReference type="GO" id="GO:0016747">
    <property type="term" value="F:acyltransferase activity, transferring groups other than amino-acyl groups"/>
    <property type="evidence" value="ECO:0007669"/>
    <property type="project" value="TreeGrafter"/>
</dbReference>
<dbReference type="InterPro" id="IPR029058">
    <property type="entry name" value="AB_hydrolase_fold"/>
</dbReference>
<keyword evidence="1" id="KW-0732">Signal</keyword>
<dbReference type="Gene3D" id="3.40.50.1820">
    <property type="entry name" value="alpha/beta hydrolase"/>
    <property type="match status" value="1"/>
</dbReference>
<evidence type="ECO:0000313" key="2">
    <source>
        <dbReference type="EMBL" id="MXO66596.1"/>
    </source>
</evidence>
<feature type="chain" id="PRO_5026184331" evidence="1">
    <location>
        <begin position="24"/>
        <end position="344"/>
    </location>
</feature>
<dbReference type="SUPFAM" id="SSF53474">
    <property type="entry name" value="alpha/beta-Hydrolases"/>
    <property type="match status" value="1"/>
</dbReference>
<dbReference type="PANTHER" id="PTHR48098:SF1">
    <property type="entry name" value="DIACYLGLYCEROL ACYLTRANSFERASE_MYCOLYLTRANSFERASE AG85A"/>
    <property type="match status" value="1"/>
</dbReference>
<accession>A0A6I4T6N8</accession>
<feature type="signal peptide" evidence="1">
    <location>
        <begin position="1"/>
        <end position="23"/>
    </location>
</feature>
<comment type="caution">
    <text evidence="2">The sequence shown here is derived from an EMBL/GenBank/DDBJ whole genome shotgun (WGS) entry which is preliminary data.</text>
</comment>
<dbReference type="Pfam" id="PF00756">
    <property type="entry name" value="Esterase"/>
    <property type="match status" value="1"/>
</dbReference>